<comment type="subcellular location">
    <subcellularLocation>
        <location evidence="1">Membrane</location>
    </subcellularLocation>
</comment>
<dbReference type="Pfam" id="PF01437">
    <property type="entry name" value="PSI"/>
    <property type="match status" value="1"/>
</dbReference>
<dbReference type="InterPro" id="IPR002165">
    <property type="entry name" value="Plexin_repeat"/>
</dbReference>
<proteinExistence type="predicted"/>
<keyword evidence="3 7" id="KW-0472">Membrane</keyword>
<dbReference type="GO" id="GO:0007411">
    <property type="term" value="P:axon guidance"/>
    <property type="evidence" value="ECO:0007669"/>
    <property type="project" value="TreeGrafter"/>
</dbReference>
<evidence type="ECO:0000256" key="1">
    <source>
        <dbReference type="ARBA" id="ARBA00004370"/>
    </source>
</evidence>
<dbReference type="InterPro" id="IPR001627">
    <property type="entry name" value="Semap_dom"/>
</dbReference>
<dbReference type="PANTHER" id="PTHR11036">
    <property type="entry name" value="SEMAPHORIN"/>
    <property type="match status" value="1"/>
</dbReference>
<feature type="transmembrane region" description="Helical" evidence="7">
    <location>
        <begin position="463"/>
        <end position="486"/>
    </location>
</feature>
<dbReference type="SUPFAM" id="SSF103575">
    <property type="entry name" value="Plexin repeat"/>
    <property type="match status" value="1"/>
</dbReference>
<keyword evidence="5" id="KW-0325">Glycoprotein</keyword>
<dbReference type="InterPro" id="IPR016201">
    <property type="entry name" value="PSI"/>
</dbReference>
<dbReference type="GO" id="GO:0005886">
    <property type="term" value="C:plasma membrane"/>
    <property type="evidence" value="ECO:0007669"/>
    <property type="project" value="TreeGrafter"/>
</dbReference>
<dbReference type="PROSITE" id="PS51004">
    <property type="entry name" value="SEMA"/>
    <property type="match status" value="1"/>
</dbReference>
<dbReference type="SMART" id="SM00630">
    <property type="entry name" value="Sema"/>
    <property type="match status" value="1"/>
</dbReference>
<organism evidence="9 10">
    <name type="scientific">Meganyctiphanes norvegica</name>
    <name type="common">Northern krill</name>
    <name type="synonym">Thysanopoda norvegica</name>
    <dbReference type="NCBI Taxonomy" id="48144"/>
    <lineage>
        <taxon>Eukaryota</taxon>
        <taxon>Metazoa</taxon>
        <taxon>Ecdysozoa</taxon>
        <taxon>Arthropoda</taxon>
        <taxon>Crustacea</taxon>
        <taxon>Multicrustacea</taxon>
        <taxon>Malacostraca</taxon>
        <taxon>Eumalacostraca</taxon>
        <taxon>Eucarida</taxon>
        <taxon>Euphausiacea</taxon>
        <taxon>Euphausiidae</taxon>
        <taxon>Meganyctiphanes</taxon>
    </lineage>
</organism>
<protein>
    <recommendedName>
        <fullName evidence="8">Sema domain-containing protein</fullName>
    </recommendedName>
</protein>
<evidence type="ECO:0000313" key="10">
    <source>
        <dbReference type="Proteomes" id="UP001497623"/>
    </source>
</evidence>
<evidence type="ECO:0000256" key="6">
    <source>
        <dbReference type="PROSITE-ProRule" id="PRU00352"/>
    </source>
</evidence>
<keyword evidence="7" id="KW-0812">Transmembrane</keyword>
<name>A0AAV2RCR0_MEGNR</name>
<evidence type="ECO:0000256" key="2">
    <source>
        <dbReference type="ARBA" id="ARBA00022902"/>
    </source>
</evidence>
<evidence type="ECO:0000256" key="5">
    <source>
        <dbReference type="ARBA" id="ARBA00023180"/>
    </source>
</evidence>
<dbReference type="GO" id="GO:0071526">
    <property type="term" value="P:semaphorin-plexin signaling pathway"/>
    <property type="evidence" value="ECO:0007669"/>
    <property type="project" value="TreeGrafter"/>
</dbReference>
<dbReference type="Gene3D" id="3.30.1680.10">
    <property type="entry name" value="ligand-binding face of the semaphorins, domain 2"/>
    <property type="match status" value="1"/>
</dbReference>
<dbReference type="Proteomes" id="UP001497623">
    <property type="component" value="Unassembled WGS sequence"/>
</dbReference>
<dbReference type="GO" id="GO:0030215">
    <property type="term" value="F:semaphorin receptor binding"/>
    <property type="evidence" value="ECO:0007669"/>
    <property type="project" value="InterPro"/>
</dbReference>
<evidence type="ECO:0000313" key="9">
    <source>
        <dbReference type="EMBL" id="CAL4120391.1"/>
    </source>
</evidence>
<comment type="caution">
    <text evidence="9">The sequence shown here is derived from an EMBL/GenBank/DDBJ whole genome shotgun (WGS) entry which is preliminary data.</text>
</comment>
<comment type="caution">
    <text evidence="6">Lacks conserved residue(s) required for the propagation of feature annotation.</text>
</comment>
<dbReference type="GO" id="GO:0045499">
    <property type="term" value="F:chemorepellent activity"/>
    <property type="evidence" value="ECO:0007669"/>
    <property type="project" value="TreeGrafter"/>
</dbReference>
<keyword evidence="7" id="KW-1133">Transmembrane helix</keyword>
<accession>A0AAV2RCR0</accession>
<reference evidence="9 10" key="1">
    <citation type="submission" date="2024-05" db="EMBL/GenBank/DDBJ databases">
        <authorList>
            <person name="Wallberg A."/>
        </authorList>
    </citation>
    <scope>NUCLEOTIDE SEQUENCE [LARGE SCALE GENOMIC DNA]</scope>
</reference>
<evidence type="ECO:0000259" key="8">
    <source>
        <dbReference type="PROSITE" id="PS51004"/>
    </source>
</evidence>
<keyword evidence="2" id="KW-0524">Neurogenesis</keyword>
<dbReference type="InterPro" id="IPR015943">
    <property type="entry name" value="WD40/YVTN_repeat-like_dom_sf"/>
</dbReference>
<keyword evidence="10" id="KW-1185">Reference proteome</keyword>
<dbReference type="SUPFAM" id="SSF101912">
    <property type="entry name" value="Sema domain"/>
    <property type="match status" value="1"/>
</dbReference>
<dbReference type="PANTHER" id="PTHR11036:SF127">
    <property type="entry name" value="SEMAPHORIN-1A"/>
    <property type="match status" value="1"/>
</dbReference>
<evidence type="ECO:0000256" key="4">
    <source>
        <dbReference type="ARBA" id="ARBA00023157"/>
    </source>
</evidence>
<dbReference type="AlphaFoldDB" id="A0AAV2RCR0"/>
<dbReference type="EMBL" id="CAXKWB010018179">
    <property type="protein sequence ID" value="CAL4120391.1"/>
    <property type="molecule type" value="Genomic_DNA"/>
</dbReference>
<keyword evidence="4" id="KW-1015">Disulfide bond</keyword>
<dbReference type="GO" id="GO:0030335">
    <property type="term" value="P:positive regulation of cell migration"/>
    <property type="evidence" value="ECO:0007669"/>
    <property type="project" value="TreeGrafter"/>
</dbReference>
<feature type="domain" description="Sema" evidence="8">
    <location>
        <begin position="1"/>
        <end position="260"/>
    </location>
</feature>
<dbReference type="InterPro" id="IPR036352">
    <property type="entry name" value="Semap_dom_sf"/>
</dbReference>
<evidence type="ECO:0000256" key="3">
    <source>
        <dbReference type="ARBA" id="ARBA00023136"/>
    </source>
</evidence>
<gene>
    <name evidence="9" type="ORF">MNOR_LOCUS22018</name>
</gene>
<sequence length="563" mass="61228">MNCGKRVYSRVGRVCKSDHGGTSSRHRNSWTSFLKTRLNCSMPGEYPFYFDEIQSSSDVISGSYGNSTDEILYAVFTTPINSISASAICAFSMKDVKASFEGQFKEQESINSHWLPIHHSKVPEPRPGRCVNDSKQLQESHINFIKNHPLMDKAVQPYFGQPFIVKTSFQYRFTQIAVDSQVPLVGGGAVDVIFIATDKGTVFKTINALSSVSAVEMEPVIIEEIRAVDRAIVNLQIAKQPDSSSKLIIITDVEVKSIDLHRCGHAKDCGECIKLQDPYCGWFLGSGRCAGLNAVFAGPILQNITSGTHNKCPNTEDNEILLKFPLQKADKQETAQQKTTTTAVATAATMCRPCVCPQPLSTVSDPVTVVVPLGGSLVSPPSQEIHAEEAGLSARANNSTRQLGRALDFNPQESGKDLNGTFDESSLNHSATYGFAYAEGNAFDVILAPSSEQVSHVYPAETLAVTVVVTCVGALVVGFLSGFLVAHKLKENKDSQPVILPHLEAKLKKQINIDSLAVPNVYGVNTKQINNLVVNLSPKTNNTKENNTDTDEIITKPSKCAYI</sequence>
<dbReference type="Gene3D" id="2.130.10.10">
    <property type="entry name" value="YVTN repeat-like/Quinoprotein amine dehydrogenase"/>
    <property type="match status" value="1"/>
</dbReference>
<dbReference type="InterPro" id="IPR027231">
    <property type="entry name" value="Semaphorin"/>
</dbReference>
<dbReference type="SMART" id="SM00423">
    <property type="entry name" value="PSI"/>
    <property type="match status" value="1"/>
</dbReference>
<evidence type="ECO:0000256" key="7">
    <source>
        <dbReference type="SAM" id="Phobius"/>
    </source>
</evidence>
<dbReference type="Pfam" id="PF01403">
    <property type="entry name" value="Sema"/>
    <property type="match status" value="1"/>
</dbReference>